<accession>A0A1M7HS05</accession>
<organism evidence="2 3">
    <name type="scientific">Chitinophaga jiangningensis</name>
    <dbReference type="NCBI Taxonomy" id="1419482"/>
    <lineage>
        <taxon>Bacteria</taxon>
        <taxon>Pseudomonadati</taxon>
        <taxon>Bacteroidota</taxon>
        <taxon>Chitinophagia</taxon>
        <taxon>Chitinophagales</taxon>
        <taxon>Chitinophagaceae</taxon>
        <taxon>Chitinophaga</taxon>
    </lineage>
</organism>
<sequence length="67" mass="7623">MANNPNPDRNKEPIPTQPDKPSPDRQEPGRHEPTPMQPPPDQPEIRPIPQEIPDRQTPHQPADPQTK</sequence>
<dbReference type="RefSeq" id="WP_073084430.1">
    <property type="nucleotide sequence ID" value="NZ_FRBL01000007.1"/>
</dbReference>
<name>A0A1M7HS05_9BACT</name>
<evidence type="ECO:0000256" key="1">
    <source>
        <dbReference type="SAM" id="MobiDB-lite"/>
    </source>
</evidence>
<protein>
    <submittedName>
        <fullName evidence="2">Uncharacterized protein</fullName>
    </submittedName>
</protein>
<evidence type="ECO:0000313" key="3">
    <source>
        <dbReference type="Proteomes" id="UP000184420"/>
    </source>
</evidence>
<feature type="region of interest" description="Disordered" evidence="1">
    <location>
        <begin position="1"/>
        <end position="67"/>
    </location>
</feature>
<reference evidence="2 3" key="1">
    <citation type="submission" date="2016-11" db="EMBL/GenBank/DDBJ databases">
        <authorList>
            <person name="Jaros S."/>
            <person name="Januszkiewicz K."/>
            <person name="Wedrychowicz H."/>
        </authorList>
    </citation>
    <scope>NUCLEOTIDE SEQUENCE [LARGE SCALE GENOMIC DNA]</scope>
    <source>
        <strain evidence="2 3">DSM 27406</strain>
    </source>
</reference>
<dbReference type="EMBL" id="FRBL01000007">
    <property type="protein sequence ID" value="SHM31286.1"/>
    <property type="molecule type" value="Genomic_DNA"/>
</dbReference>
<proteinExistence type="predicted"/>
<evidence type="ECO:0000313" key="2">
    <source>
        <dbReference type="EMBL" id="SHM31286.1"/>
    </source>
</evidence>
<feature type="compositionally biased region" description="Basic and acidic residues" evidence="1">
    <location>
        <begin position="21"/>
        <end position="33"/>
    </location>
</feature>
<dbReference type="STRING" id="1419482.SAMN05444266_107352"/>
<keyword evidence="3" id="KW-1185">Reference proteome</keyword>
<dbReference type="Proteomes" id="UP000184420">
    <property type="component" value="Unassembled WGS sequence"/>
</dbReference>
<gene>
    <name evidence="2" type="ORF">SAMN05444266_107352</name>
</gene>
<dbReference type="AlphaFoldDB" id="A0A1M7HS05"/>